<proteinExistence type="predicted"/>
<gene>
    <name evidence="2" type="ORF">H8S23_06555</name>
</gene>
<organism evidence="2 3">
    <name type="scientific">Anaerofilum hominis</name>
    <dbReference type="NCBI Taxonomy" id="2763016"/>
    <lineage>
        <taxon>Bacteria</taxon>
        <taxon>Bacillati</taxon>
        <taxon>Bacillota</taxon>
        <taxon>Clostridia</taxon>
        <taxon>Eubacteriales</taxon>
        <taxon>Oscillospiraceae</taxon>
        <taxon>Anaerofilum</taxon>
    </lineage>
</organism>
<dbReference type="InterPro" id="IPR051677">
    <property type="entry name" value="AfsR-DnrI-RedD_regulator"/>
</dbReference>
<dbReference type="Gene3D" id="1.25.40.10">
    <property type="entry name" value="Tetratricopeptide repeat domain"/>
    <property type="match status" value="1"/>
</dbReference>
<reference evidence="2" key="1">
    <citation type="submission" date="2020-08" db="EMBL/GenBank/DDBJ databases">
        <title>Genome public.</title>
        <authorList>
            <person name="Liu C."/>
            <person name="Sun Q."/>
        </authorList>
    </citation>
    <scope>NUCLEOTIDE SEQUENCE</scope>
    <source>
        <strain evidence="2">BX8</strain>
    </source>
</reference>
<evidence type="ECO:0000313" key="3">
    <source>
        <dbReference type="Proteomes" id="UP000659630"/>
    </source>
</evidence>
<dbReference type="Pfam" id="PF03704">
    <property type="entry name" value="BTAD"/>
    <property type="match status" value="1"/>
</dbReference>
<comment type="caution">
    <text evidence="2">The sequence shown here is derived from an EMBL/GenBank/DDBJ whole genome shotgun (WGS) entry which is preliminary data.</text>
</comment>
<dbReference type="PANTHER" id="PTHR35807">
    <property type="entry name" value="TRANSCRIPTIONAL REGULATOR REDD-RELATED"/>
    <property type="match status" value="1"/>
</dbReference>
<dbReference type="SUPFAM" id="SSF46894">
    <property type="entry name" value="C-terminal effector domain of the bipartite response regulators"/>
    <property type="match status" value="1"/>
</dbReference>
<dbReference type="GO" id="GO:0006355">
    <property type="term" value="P:regulation of DNA-templated transcription"/>
    <property type="evidence" value="ECO:0007669"/>
    <property type="project" value="InterPro"/>
</dbReference>
<dbReference type="Gene3D" id="1.10.10.10">
    <property type="entry name" value="Winged helix-like DNA-binding domain superfamily/Winged helix DNA-binding domain"/>
    <property type="match status" value="1"/>
</dbReference>
<dbReference type="EMBL" id="JACONZ010000002">
    <property type="protein sequence ID" value="MBC5581163.1"/>
    <property type="molecule type" value="Genomic_DNA"/>
</dbReference>
<dbReference type="AlphaFoldDB" id="A0A923I6E5"/>
<dbReference type="InterPro" id="IPR005158">
    <property type="entry name" value="BTAD"/>
</dbReference>
<dbReference type="RefSeq" id="WP_186887528.1">
    <property type="nucleotide sequence ID" value="NZ_JACONZ010000002.1"/>
</dbReference>
<name>A0A923I6E5_9FIRM</name>
<evidence type="ECO:0000259" key="1">
    <source>
        <dbReference type="SMART" id="SM01043"/>
    </source>
</evidence>
<dbReference type="GO" id="GO:0003677">
    <property type="term" value="F:DNA binding"/>
    <property type="evidence" value="ECO:0007669"/>
    <property type="project" value="InterPro"/>
</dbReference>
<dbReference type="InterPro" id="IPR016032">
    <property type="entry name" value="Sig_transdc_resp-reg_C-effctor"/>
</dbReference>
<dbReference type="SMART" id="SM01043">
    <property type="entry name" value="BTAD"/>
    <property type="match status" value="1"/>
</dbReference>
<evidence type="ECO:0000313" key="2">
    <source>
        <dbReference type="EMBL" id="MBC5581163.1"/>
    </source>
</evidence>
<protein>
    <recommendedName>
        <fullName evidence="1">Bacterial transcriptional activator domain-containing protein</fullName>
    </recommendedName>
</protein>
<feature type="domain" description="Bacterial transcriptional activator" evidence="1">
    <location>
        <begin position="109"/>
        <end position="252"/>
    </location>
</feature>
<sequence length="401" mass="45333">MQQPCIHIAMLGEFQVKVGDAVVSGGGARANQIWNLLQYLVAFRHKTLSQEEIIDAMWEEGTGDPASALKNRVYRIRTAFARAGAPYAKDVIRLSGGVYAWNNDLPCQVDTEIFEDCCARAAAPSLPQAQRIALYRQAVDLYKGDFLPAACFMSWVIPLSRHYHTLYFKSVQSLLELYEATEDYEAMYEVANSAAGIDKFEEAPHKYILLSLMGQGKQAQALNYYNYVSDLFYREMGVGLSEELRALYQQIARTVKTARTDLDVLREDMREDPASINGAFYCEYEVFKNLYRIEARAAGRHGSSTYLGLLGLSAPEGGEPARDVLERGMEALYRCIMDSLRRGDVFSRCSASQYVLLLSPITYEDGQIVLTRIEKNFKRVYHSRKAALVRNLQPLIPVDEW</sequence>
<dbReference type="InterPro" id="IPR011990">
    <property type="entry name" value="TPR-like_helical_dom_sf"/>
</dbReference>
<accession>A0A923I6E5</accession>
<dbReference type="Proteomes" id="UP000659630">
    <property type="component" value="Unassembled WGS sequence"/>
</dbReference>
<dbReference type="SUPFAM" id="SSF48452">
    <property type="entry name" value="TPR-like"/>
    <property type="match status" value="1"/>
</dbReference>
<keyword evidence="3" id="KW-1185">Reference proteome</keyword>
<dbReference type="InterPro" id="IPR036388">
    <property type="entry name" value="WH-like_DNA-bd_sf"/>
</dbReference>